<dbReference type="AlphaFoldDB" id="A0A158EK56"/>
<sequence length="500" mass="56724">MNPISHYEPFHLNAASGQTPVSPLHKLKKPALLNSVLAYLPATDAVETLRCLKTSHKFRQKIKGPQSVFAHLERIEAAKFQPSNDRATTIKHVTRECTDVFDKLSQQSELGFASLIHLADQMRTFVKDSDVRAFFFREKLDQFMQSGKFSDYDTLQAHLRIGPLGLSTEKAHQTFYDLLRQIQGQPIEVQGALLLRLSQWARRLGASRKLLDPIFAVLSQLPWKDIVELSTKVPDGYTRQEWLSGLLSSLREGTLDKRLAALEGIANQLNTVSSEEAHAIMQECLYAISNDPPREAIDRLSGGAQSNPRVDYLKAFIRKSEPKTLKRLGRTLAKCRTGSMDWFVDQFMKQALQLPPGSDLLETCIAAKEIEFAHQLMVMFEGQTNLAPDLAKISNGLKHAYANKQDYDYDCARLRIDMAEHFLSACLANLEKDDQGLPKVDGDSVWPSIKKTLLGYLRRAQGTRFLCIFRRNSPEYEEFKKNRPGQYRRLKALKEKLKSS</sequence>
<dbReference type="Proteomes" id="UP000071859">
    <property type="component" value="Unassembled WGS sequence"/>
</dbReference>
<evidence type="ECO:0000313" key="1">
    <source>
        <dbReference type="EMBL" id="SAL07153.1"/>
    </source>
</evidence>
<evidence type="ECO:0000313" key="2">
    <source>
        <dbReference type="Proteomes" id="UP000071859"/>
    </source>
</evidence>
<proteinExistence type="predicted"/>
<keyword evidence="2" id="KW-1185">Reference proteome</keyword>
<reference evidence="1" key="1">
    <citation type="submission" date="2016-01" db="EMBL/GenBank/DDBJ databases">
        <authorList>
            <person name="Peeters C."/>
        </authorList>
    </citation>
    <scope>NUCLEOTIDE SEQUENCE</scope>
    <source>
        <strain evidence="1">LMG 29321</strain>
    </source>
</reference>
<protein>
    <submittedName>
        <fullName evidence="1">Uncharacterized protein</fullName>
    </submittedName>
</protein>
<comment type="caution">
    <text evidence="1">The sequence shown here is derived from an EMBL/GenBank/DDBJ whole genome shotgun (WGS) entry which is preliminary data.</text>
</comment>
<accession>A0A158EK56</accession>
<dbReference type="EMBL" id="FCOX02000175">
    <property type="protein sequence ID" value="SAL07153.1"/>
    <property type="molecule type" value="Genomic_DNA"/>
</dbReference>
<name>A0A158EK56_9BURK</name>
<dbReference type="RefSeq" id="WP_062612962.1">
    <property type="nucleotide sequence ID" value="NZ_FCOX02000175.1"/>
</dbReference>
<organism evidence="1 2">
    <name type="scientific">Caballeronia calidae</name>
    <dbReference type="NCBI Taxonomy" id="1777139"/>
    <lineage>
        <taxon>Bacteria</taxon>
        <taxon>Pseudomonadati</taxon>
        <taxon>Pseudomonadota</taxon>
        <taxon>Betaproteobacteria</taxon>
        <taxon>Burkholderiales</taxon>
        <taxon>Burkholderiaceae</taxon>
        <taxon>Caballeronia</taxon>
    </lineage>
</organism>
<gene>
    <name evidence="1" type="ORF">AWB78_08445</name>
</gene>